<dbReference type="EMBL" id="JACHMX010000001">
    <property type="protein sequence ID" value="MBB5854329.1"/>
    <property type="molecule type" value="Genomic_DNA"/>
</dbReference>
<dbReference type="RefSeq" id="WP_184898253.1">
    <property type="nucleotide sequence ID" value="NZ_JACHMX010000001.1"/>
</dbReference>
<sequence>MSGRNGQASLIMAGEAGGGGVVGVVLAGLLTEVGRGAGGDDGGAGSPLQEVTKKSMPTNKSPQVLFILEM</sequence>
<dbReference type="Proteomes" id="UP000580861">
    <property type="component" value="Unassembled WGS sequence"/>
</dbReference>
<protein>
    <submittedName>
        <fullName evidence="2">Uncharacterized protein</fullName>
    </submittedName>
</protein>
<comment type="caution">
    <text evidence="2">The sequence shown here is derived from an EMBL/GenBank/DDBJ whole genome shotgun (WGS) entry which is preliminary data.</text>
</comment>
<proteinExistence type="predicted"/>
<evidence type="ECO:0000313" key="3">
    <source>
        <dbReference type="Proteomes" id="UP000580861"/>
    </source>
</evidence>
<feature type="compositionally biased region" description="Gly residues" evidence="1">
    <location>
        <begin position="36"/>
        <end position="45"/>
    </location>
</feature>
<evidence type="ECO:0000256" key="1">
    <source>
        <dbReference type="SAM" id="MobiDB-lite"/>
    </source>
</evidence>
<feature type="region of interest" description="Disordered" evidence="1">
    <location>
        <begin position="36"/>
        <end position="56"/>
    </location>
</feature>
<keyword evidence="3" id="KW-1185">Reference proteome</keyword>
<dbReference type="AlphaFoldDB" id="A0A841AZH6"/>
<accession>A0A841AZH6</accession>
<evidence type="ECO:0000313" key="2">
    <source>
        <dbReference type="EMBL" id="MBB5854329.1"/>
    </source>
</evidence>
<gene>
    <name evidence="2" type="ORF">HDA45_004416</name>
</gene>
<reference evidence="2 3" key="1">
    <citation type="submission" date="2020-08" db="EMBL/GenBank/DDBJ databases">
        <title>Sequencing the genomes of 1000 actinobacteria strains.</title>
        <authorList>
            <person name="Klenk H.-P."/>
        </authorList>
    </citation>
    <scope>NUCLEOTIDE SEQUENCE [LARGE SCALE GENOMIC DNA]</scope>
    <source>
        <strain evidence="2 3">DSM 45272</strain>
    </source>
</reference>
<name>A0A841AZH6_9PSEU</name>
<organism evidence="2 3">
    <name type="scientific">Amycolatopsis umgeniensis</name>
    <dbReference type="NCBI Taxonomy" id="336628"/>
    <lineage>
        <taxon>Bacteria</taxon>
        <taxon>Bacillati</taxon>
        <taxon>Actinomycetota</taxon>
        <taxon>Actinomycetes</taxon>
        <taxon>Pseudonocardiales</taxon>
        <taxon>Pseudonocardiaceae</taxon>
        <taxon>Amycolatopsis</taxon>
    </lineage>
</organism>